<sequence length="94" mass="9874">MRQCGLLLLVASYNVHLAFLLVLGPPLLVRVSPTLSCSQELMLLPQGPSQSLVLVCSPATLAGLMGLLLTIANLDGLLSSSSMFPSSLLRLLGQ</sequence>
<feature type="transmembrane region" description="Helical" evidence="1">
    <location>
        <begin position="52"/>
        <end position="74"/>
    </location>
</feature>
<protein>
    <submittedName>
        <fullName evidence="2">p10</fullName>
    </submittedName>
</protein>
<keyword evidence="1" id="KW-1133">Transmembrane helix</keyword>
<keyword evidence="1" id="KW-0812">Transmembrane</keyword>
<proteinExistence type="predicted"/>
<reference evidence="2" key="1">
    <citation type="submission" date="2006-11" db="EMBL/GenBank/DDBJ databases">
        <authorList>
            <person name="Weiland J."/>
            <person name="Van Winkle D."/>
            <person name="Edwards M."/>
            <person name="Larson R."/>
            <person name="Shelver W."/>
            <person name="Freeman T."/>
            <person name="Liu H.-Y."/>
        </authorList>
    </citation>
    <scope>NUCLEOTIDE SEQUENCE</scope>
    <source>
        <strain evidence="2">CO</strain>
    </source>
</reference>
<reference evidence="2" key="2">
    <citation type="journal article" date="2007" name="Phytopathology">
        <title>Characterization of a U.S. Isolate of Beet black scorch virus.</title>
        <authorList>
            <person name="Weiland J.J."/>
            <person name="Van Winkle D."/>
            <person name="Edwards M.C."/>
            <person name="Larson R.L."/>
            <person name="Shelver W.L."/>
            <person name="Freeman T.P."/>
            <person name="Liu H.Y."/>
        </authorList>
    </citation>
    <scope>NUCLEOTIDE SEQUENCE</scope>
    <source>
        <strain evidence="2">CO</strain>
    </source>
</reference>
<evidence type="ECO:0000313" key="2">
    <source>
        <dbReference type="EMBL" id="ABO18583.1"/>
    </source>
</evidence>
<dbReference type="EMBL" id="EF153268">
    <property type="protein sequence ID" value="ABO18583.1"/>
    <property type="molecule type" value="Genomic_RNA"/>
</dbReference>
<keyword evidence="1" id="KW-0472">Membrane</keyword>
<organism evidence="2">
    <name type="scientific">Beet black scorch virus</name>
    <dbReference type="NCBI Taxonomy" id="196375"/>
    <lineage>
        <taxon>Viruses</taxon>
        <taxon>Riboviria</taxon>
        <taxon>Orthornavirae</taxon>
        <taxon>Kitrinoviricota</taxon>
        <taxon>Tolucaviricetes</taxon>
        <taxon>Tolivirales</taxon>
        <taxon>Tombusviridae</taxon>
        <taxon>Procedovirinae</taxon>
        <taxon>Betanecrovirus</taxon>
        <taxon>Betanecrovirus betae</taxon>
    </lineage>
</organism>
<name>A3R4V3_9TOMB</name>
<accession>A3R4V3</accession>
<evidence type="ECO:0000256" key="1">
    <source>
        <dbReference type="SAM" id="Phobius"/>
    </source>
</evidence>